<accession>A0ABU2QSF0</accession>
<protein>
    <submittedName>
        <fullName evidence="1">Uncharacterized protein</fullName>
    </submittedName>
</protein>
<proteinExistence type="predicted"/>
<evidence type="ECO:0000313" key="1">
    <source>
        <dbReference type="EMBL" id="MDT0407002.1"/>
    </source>
</evidence>
<comment type="caution">
    <text evidence="1">The sequence shown here is derived from an EMBL/GenBank/DDBJ whole genome shotgun (WGS) entry which is preliminary data.</text>
</comment>
<sequence length="140" mass="15613">MNVPTRHPEQPRAVPGAMRSFAMMLGIRNPDAAQWRRLGERLTVGDEPMDRLVDWMSSAGMAQMRPLFEKALAEGIDNVPDAPEPLREFFIGVERFPVWVDPEKLRKGQRALARGGADGMSIARDVSLLGGYQFSGFNKT</sequence>
<feature type="non-terminal residue" evidence="1">
    <location>
        <position position="140"/>
    </location>
</feature>
<dbReference type="EMBL" id="JAVRFB010000249">
    <property type="protein sequence ID" value="MDT0407002.1"/>
    <property type="molecule type" value="Genomic_DNA"/>
</dbReference>
<dbReference type="RefSeq" id="WP_311711697.1">
    <property type="nucleotide sequence ID" value="NZ_JAVRFB010000249.1"/>
</dbReference>
<organism evidence="1 2">
    <name type="scientific">Streptomyces edwardsiae</name>
    <dbReference type="NCBI Taxonomy" id="3075527"/>
    <lineage>
        <taxon>Bacteria</taxon>
        <taxon>Bacillati</taxon>
        <taxon>Actinomycetota</taxon>
        <taxon>Actinomycetes</taxon>
        <taxon>Kitasatosporales</taxon>
        <taxon>Streptomycetaceae</taxon>
        <taxon>Streptomyces</taxon>
    </lineage>
</organism>
<evidence type="ECO:0000313" key="2">
    <source>
        <dbReference type="Proteomes" id="UP001180503"/>
    </source>
</evidence>
<dbReference type="Proteomes" id="UP001180503">
    <property type="component" value="Unassembled WGS sequence"/>
</dbReference>
<reference evidence="2" key="1">
    <citation type="submission" date="2023-07" db="EMBL/GenBank/DDBJ databases">
        <title>30 novel species of actinomycetes from the DSMZ collection.</title>
        <authorList>
            <person name="Nouioui I."/>
        </authorList>
    </citation>
    <scope>NUCLEOTIDE SEQUENCE [LARGE SCALE GENOMIC DNA]</scope>
    <source>
        <strain evidence="2">DSM 41635</strain>
    </source>
</reference>
<gene>
    <name evidence="1" type="ORF">RM528_34755</name>
</gene>
<name>A0ABU2QSF0_9ACTN</name>